<keyword evidence="2" id="KW-1185">Reference proteome</keyword>
<dbReference type="VEuPathDB" id="FungiDB:ASPGLDRAFT_37249"/>
<dbReference type="RefSeq" id="XP_022399213.1">
    <property type="nucleotide sequence ID" value="XM_022544797.1"/>
</dbReference>
<evidence type="ECO:0000313" key="1">
    <source>
        <dbReference type="EMBL" id="OJJ82515.1"/>
    </source>
</evidence>
<dbReference type="InterPro" id="IPR036291">
    <property type="entry name" value="NAD(P)-bd_dom_sf"/>
</dbReference>
<accession>A0A1L9VF48</accession>
<evidence type="ECO:0000313" key="2">
    <source>
        <dbReference type="Proteomes" id="UP000184300"/>
    </source>
</evidence>
<gene>
    <name evidence="1" type="ORF">ASPGLDRAFT_37249</name>
</gene>
<name>A0A1L9VF48_ASPGL</name>
<dbReference type="EMBL" id="KV878902">
    <property type="protein sequence ID" value="OJJ82515.1"/>
    <property type="molecule type" value="Genomic_DNA"/>
</dbReference>
<dbReference type="GeneID" id="34461058"/>
<dbReference type="AlphaFoldDB" id="A0A1L9VF48"/>
<reference evidence="2" key="1">
    <citation type="journal article" date="2017" name="Genome Biol.">
        <title>Comparative genomics reveals high biological diversity and specific adaptations in the industrially and medically important fungal genus Aspergillus.</title>
        <authorList>
            <person name="de Vries R.P."/>
            <person name="Riley R."/>
            <person name="Wiebenga A."/>
            <person name="Aguilar-Osorio G."/>
            <person name="Amillis S."/>
            <person name="Uchima C.A."/>
            <person name="Anderluh G."/>
            <person name="Asadollahi M."/>
            <person name="Askin M."/>
            <person name="Barry K."/>
            <person name="Battaglia E."/>
            <person name="Bayram O."/>
            <person name="Benocci T."/>
            <person name="Braus-Stromeyer S.A."/>
            <person name="Caldana C."/>
            <person name="Canovas D."/>
            <person name="Cerqueira G.C."/>
            <person name="Chen F."/>
            <person name="Chen W."/>
            <person name="Choi C."/>
            <person name="Clum A."/>
            <person name="Dos Santos R.A."/>
            <person name="Damasio A.R."/>
            <person name="Diallinas G."/>
            <person name="Emri T."/>
            <person name="Fekete E."/>
            <person name="Flipphi M."/>
            <person name="Freyberg S."/>
            <person name="Gallo A."/>
            <person name="Gournas C."/>
            <person name="Habgood R."/>
            <person name="Hainaut M."/>
            <person name="Harispe M.L."/>
            <person name="Henrissat B."/>
            <person name="Hilden K.S."/>
            <person name="Hope R."/>
            <person name="Hossain A."/>
            <person name="Karabika E."/>
            <person name="Karaffa L."/>
            <person name="Karanyi Z."/>
            <person name="Krasevec N."/>
            <person name="Kuo A."/>
            <person name="Kusch H."/>
            <person name="LaButti K."/>
            <person name="Lagendijk E.L."/>
            <person name="Lapidus A."/>
            <person name="Levasseur A."/>
            <person name="Lindquist E."/>
            <person name="Lipzen A."/>
            <person name="Logrieco A.F."/>
            <person name="MacCabe A."/>
            <person name="Maekelae M.R."/>
            <person name="Malavazi I."/>
            <person name="Melin P."/>
            <person name="Meyer V."/>
            <person name="Mielnichuk N."/>
            <person name="Miskei M."/>
            <person name="Molnar A.P."/>
            <person name="Mule G."/>
            <person name="Ngan C.Y."/>
            <person name="Orejas M."/>
            <person name="Orosz E."/>
            <person name="Ouedraogo J.P."/>
            <person name="Overkamp K.M."/>
            <person name="Park H.-S."/>
            <person name="Perrone G."/>
            <person name="Piumi F."/>
            <person name="Punt P.J."/>
            <person name="Ram A.F."/>
            <person name="Ramon A."/>
            <person name="Rauscher S."/>
            <person name="Record E."/>
            <person name="Riano-Pachon D.M."/>
            <person name="Robert V."/>
            <person name="Roehrig J."/>
            <person name="Ruller R."/>
            <person name="Salamov A."/>
            <person name="Salih N.S."/>
            <person name="Samson R.A."/>
            <person name="Sandor E."/>
            <person name="Sanguinetti M."/>
            <person name="Schuetze T."/>
            <person name="Sepcic K."/>
            <person name="Shelest E."/>
            <person name="Sherlock G."/>
            <person name="Sophianopoulou V."/>
            <person name="Squina F.M."/>
            <person name="Sun H."/>
            <person name="Susca A."/>
            <person name="Todd R.B."/>
            <person name="Tsang A."/>
            <person name="Unkles S.E."/>
            <person name="van de Wiele N."/>
            <person name="van Rossen-Uffink D."/>
            <person name="Oliveira J.V."/>
            <person name="Vesth T.C."/>
            <person name="Visser J."/>
            <person name="Yu J.-H."/>
            <person name="Zhou M."/>
            <person name="Andersen M.R."/>
            <person name="Archer D.B."/>
            <person name="Baker S.E."/>
            <person name="Benoit I."/>
            <person name="Brakhage A.A."/>
            <person name="Braus G.H."/>
            <person name="Fischer R."/>
            <person name="Frisvad J.C."/>
            <person name="Goldman G.H."/>
            <person name="Houbraken J."/>
            <person name="Oakley B."/>
            <person name="Pocsi I."/>
            <person name="Scazzocchio C."/>
            <person name="Seiboth B."/>
            <person name="vanKuyk P.A."/>
            <person name="Wortman J."/>
            <person name="Dyer P.S."/>
            <person name="Grigoriev I.V."/>
        </authorList>
    </citation>
    <scope>NUCLEOTIDE SEQUENCE [LARGE SCALE GENOMIC DNA]</scope>
    <source>
        <strain evidence="2">CBS 516.65</strain>
    </source>
</reference>
<organism evidence="1 2">
    <name type="scientific">Aspergillus glaucus CBS 516.65</name>
    <dbReference type="NCBI Taxonomy" id="1160497"/>
    <lineage>
        <taxon>Eukaryota</taxon>
        <taxon>Fungi</taxon>
        <taxon>Dikarya</taxon>
        <taxon>Ascomycota</taxon>
        <taxon>Pezizomycotina</taxon>
        <taxon>Eurotiomycetes</taxon>
        <taxon>Eurotiomycetidae</taxon>
        <taxon>Eurotiales</taxon>
        <taxon>Aspergillaceae</taxon>
        <taxon>Aspergillus</taxon>
        <taxon>Aspergillus subgen. Aspergillus</taxon>
    </lineage>
</organism>
<dbReference type="Proteomes" id="UP000184300">
    <property type="component" value="Unassembled WGS sequence"/>
</dbReference>
<sequence length="89" mass="9926">MPLKTILITGYANGSYGNYLAKEYLWGSIRITFLPLDVTDRYSIENAYRSIIQGSGGKLDIIFHPATFRNMGMAIESSHITPMLLVPLS</sequence>
<dbReference type="SUPFAM" id="SSF51735">
    <property type="entry name" value="NAD(P)-binding Rossmann-fold domains"/>
    <property type="match status" value="1"/>
</dbReference>
<proteinExistence type="predicted"/>
<protein>
    <submittedName>
        <fullName evidence="1">Uncharacterized protein</fullName>
    </submittedName>
</protein>